<dbReference type="PROSITE" id="PS51257">
    <property type="entry name" value="PROKAR_LIPOPROTEIN"/>
    <property type="match status" value="1"/>
</dbReference>
<feature type="coiled-coil region" evidence="1">
    <location>
        <begin position="160"/>
        <end position="218"/>
    </location>
</feature>
<evidence type="ECO:0000313" key="6">
    <source>
        <dbReference type="Proteomes" id="UP001155128"/>
    </source>
</evidence>
<keyword evidence="3" id="KW-0732">Signal</keyword>
<dbReference type="Pfam" id="PF14257">
    <property type="entry name" value="DUF4349"/>
    <property type="match status" value="1"/>
</dbReference>
<keyword evidence="1" id="KW-0175">Coiled coil</keyword>
<feature type="chain" id="PRO_5040954730" evidence="3">
    <location>
        <begin position="20"/>
        <end position="301"/>
    </location>
</feature>
<dbReference type="Proteomes" id="UP001155128">
    <property type="component" value="Unassembled WGS sequence"/>
</dbReference>
<dbReference type="EMBL" id="JAMSHT010000001">
    <property type="protein sequence ID" value="MCM8556438.1"/>
    <property type="molecule type" value="Genomic_DNA"/>
</dbReference>
<gene>
    <name evidence="5" type="ORF">NDO55_01220</name>
</gene>
<dbReference type="RefSeq" id="WP_252111641.1">
    <property type="nucleotide sequence ID" value="NZ_JAMSHT010000001.1"/>
</dbReference>
<evidence type="ECO:0000313" key="5">
    <source>
        <dbReference type="EMBL" id="MCM8556438.1"/>
    </source>
</evidence>
<dbReference type="AlphaFoldDB" id="A0A9X2EEA0"/>
<reference evidence="5" key="1">
    <citation type="submission" date="2022-06" db="EMBL/GenBank/DDBJ databases">
        <title>Sphingomicrobium sedimins sp. nov., a marine bacterium isolated from tidal flat.</title>
        <authorList>
            <person name="Kim C.-H."/>
            <person name="Yoo Y."/>
            <person name="Kim J.-J."/>
        </authorList>
    </citation>
    <scope>NUCLEOTIDE SEQUENCE</scope>
    <source>
        <strain evidence="5">GRR-S6-50</strain>
    </source>
</reference>
<keyword evidence="2" id="KW-0812">Transmembrane</keyword>
<organism evidence="5 6">
    <name type="scientific">Sphingomicrobium sediminis</name>
    <dbReference type="NCBI Taxonomy" id="2950949"/>
    <lineage>
        <taxon>Bacteria</taxon>
        <taxon>Pseudomonadati</taxon>
        <taxon>Pseudomonadota</taxon>
        <taxon>Alphaproteobacteria</taxon>
        <taxon>Sphingomonadales</taxon>
        <taxon>Sphingomonadaceae</taxon>
        <taxon>Sphingomicrobium</taxon>
    </lineage>
</organism>
<feature type="signal peptide" evidence="3">
    <location>
        <begin position="1"/>
        <end position="19"/>
    </location>
</feature>
<proteinExistence type="predicted"/>
<name>A0A9X2EEA0_9SPHN</name>
<sequence>MTNIWKIAAIALLAGTAMACGTERGSYEYEESAAEAVPEFAASEDSAFADMRGAGPDVSVTAAPGVAFDYRYAYRLDGPKIETLVERHAAACEELGVDQCRIVGLRYNLRDENRISASLAVKLAPERARDFGKQATGAVVEEGGMLVAQEITGTDAGARIDAANRAQSRIRAEIAELQEQLEGMSANNRARGDIVARIDQLQRQLRASEGSEQQAEIALAETPMTFHYGAGDVIPGWGDKSPIAGAFKTAGYLFQEVIAFVIVMAGAVIPLALIFWLLAIAYRVAAPAIAVRRKAAPEAKE</sequence>
<accession>A0A9X2EEA0</accession>
<evidence type="ECO:0000256" key="1">
    <source>
        <dbReference type="SAM" id="Coils"/>
    </source>
</evidence>
<dbReference type="InterPro" id="IPR025645">
    <property type="entry name" value="DUF4349"/>
</dbReference>
<keyword evidence="2" id="KW-0472">Membrane</keyword>
<feature type="domain" description="DUF4349" evidence="4">
    <location>
        <begin position="71"/>
        <end position="283"/>
    </location>
</feature>
<protein>
    <submittedName>
        <fullName evidence="5">DUF4349 domain-containing protein</fullName>
    </submittedName>
</protein>
<evidence type="ECO:0000256" key="2">
    <source>
        <dbReference type="SAM" id="Phobius"/>
    </source>
</evidence>
<keyword evidence="6" id="KW-1185">Reference proteome</keyword>
<comment type="caution">
    <text evidence="5">The sequence shown here is derived from an EMBL/GenBank/DDBJ whole genome shotgun (WGS) entry which is preliminary data.</text>
</comment>
<feature type="transmembrane region" description="Helical" evidence="2">
    <location>
        <begin position="257"/>
        <end position="284"/>
    </location>
</feature>
<evidence type="ECO:0000256" key="3">
    <source>
        <dbReference type="SAM" id="SignalP"/>
    </source>
</evidence>
<keyword evidence="2" id="KW-1133">Transmembrane helix</keyword>
<evidence type="ECO:0000259" key="4">
    <source>
        <dbReference type="Pfam" id="PF14257"/>
    </source>
</evidence>